<dbReference type="CDD" id="cd00609">
    <property type="entry name" value="AAT_like"/>
    <property type="match status" value="1"/>
</dbReference>
<evidence type="ECO:0000313" key="3">
    <source>
        <dbReference type="Proteomes" id="UP001519363"/>
    </source>
</evidence>
<dbReference type="InterPro" id="IPR015421">
    <property type="entry name" value="PyrdxlP-dep_Trfase_major"/>
</dbReference>
<name>A0ABS5AS06_9PSEU</name>
<evidence type="ECO:0000259" key="1">
    <source>
        <dbReference type="Pfam" id="PF00155"/>
    </source>
</evidence>
<keyword evidence="3" id="KW-1185">Reference proteome</keyword>
<dbReference type="InterPro" id="IPR004839">
    <property type="entry name" value="Aminotransferase_I/II_large"/>
</dbReference>
<dbReference type="PANTHER" id="PTHR46577">
    <property type="entry name" value="HTH-TYPE TRANSCRIPTIONAL REGULATORY PROTEIN GABR"/>
    <property type="match status" value="1"/>
</dbReference>
<dbReference type="RefSeq" id="WP_086789528.1">
    <property type="nucleotide sequence ID" value="NZ_JAGIOO010000001.1"/>
</dbReference>
<feature type="domain" description="Aminotransferase class I/classII large" evidence="1">
    <location>
        <begin position="63"/>
        <end position="361"/>
    </location>
</feature>
<organism evidence="2 3">
    <name type="scientific">Crossiella equi</name>
    <dbReference type="NCBI Taxonomy" id="130796"/>
    <lineage>
        <taxon>Bacteria</taxon>
        <taxon>Bacillati</taxon>
        <taxon>Actinomycetota</taxon>
        <taxon>Actinomycetes</taxon>
        <taxon>Pseudonocardiales</taxon>
        <taxon>Pseudonocardiaceae</taxon>
        <taxon>Crossiella</taxon>
    </lineage>
</organism>
<dbReference type="SUPFAM" id="SSF53383">
    <property type="entry name" value="PLP-dependent transferases"/>
    <property type="match status" value="1"/>
</dbReference>
<evidence type="ECO:0000313" key="2">
    <source>
        <dbReference type="EMBL" id="MBP2479345.1"/>
    </source>
</evidence>
<gene>
    <name evidence="2" type="ORF">JOF53_008217</name>
</gene>
<dbReference type="Pfam" id="PF00155">
    <property type="entry name" value="Aminotran_1_2"/>
    <property type="match status" value="1"/>
</dbReference>
<accession>A0ABS5AS06</accession>
<dbReference type="InterPro" id="IPR051446">
    <property type="entry name" value="HTH_trans_reg/aminotransferase"/>
</dbReference>
<dbReference type="EMBL" id="JAGIOO010000001">
    <property type="protein sequence ID" value="MBP2479345.1"/>
    <property type="molecule type" value="Genomic_DNA"/>
</dbReference>
<dbReference type="PANTHER" id="PTHR46577:SF2">
    <property type="entry name" value="TRANSCRIPTIONAL REGULATORY PROTEIN"/>
    <property type="match status" value="1"/>
</dbReference>
<reference evidence="2 3" key="1">
    <citation type="submission" date="2021-03" db="EMBL/GenBank/DDBJ databases">
        <title>Sequencing the genomes of 1000 actinobacteria strains.</title>
        <authorList>
            <person name="Klenk H.-P."/>
        </authorList>
    </citation>
    <scope>NUCLEOTIDE SEQUENCE [LARGE SCALE GENOMIC DNA]</scope>
    <source>
        <strain evidence="2 3">DSM 44580</strain>
    </source>
</reference>
<protein>
    <submittedName>
        <fullName evidence="2">Enduracididine biosynthesis enzyme MppQ</fullName>
    </submittedName>
</protein>
<comment type="caution">
    <text evidence="2">The sequence shown here is derived from an EMBL/GenBank/DDBJ whole genome shotgun (WGS) entry which is preliminary data.</text>
</comment>
<dbReference type="Gene3D" id="3.40.640.10">
    <property type="entry name" value="Type I PLP-dependent aspartate aminotransferase-like (Major domain)"/>
    <property type="match status" value="1"/>
</dbReference>
<dbReference type="InterPro" id="IPR015424">
    <property type="entry name" value="PyrdxlP-dep_Trfase"/>
</dbReference>
<dbReference type="Proteomes" id="UP001519363">
    <property type="component" value="Unassembled WGS sequence"/>
</dbReference>
<proteinExistence type="predicted"/>
<sequence>MSSTEALPAAHSRRWRRDVVQDVAPEGVLDLGPGYLQPELLPVDLLSRAYTDAFTEYGAAALSYGADPGALPLRTALARRAGAPGPEHVVLTAGSSSALYLLATLYGRPGQRVLVERQSYDLGVRLLADAGLRPRRLAGDADGPDPLALEEELARDKPAFLYLTPTFHNPTGRVMSAQRRLDLLAVARWHDLLVVEDDAYAELVLGTPPPPPMATLAAYRRVVRVCSFSKVLGPGLRLGYLLTDPDTAAHVHGQGVFTSGGSPNHTTSLAVATLLARGALDGHLAGLRAALAARRDALLAELPGALAPDGGFFLWLPGAEDSLLAHAAASGVRVAAGSRFGNVPGVRLAYSFNPPELLARAARLLAPAWTASPS</sequence>